<keyword evidence="3" id="KW-1185">Reference proteome</keyword>
<dbReference type="EMBL" id="FRCS01000027">
    <property type="protein sequence ID" value="SHN47751.1"/>
    <property type="molecule type" value="Genomic_DNA"/>
</dbReference>
<keyword evidence="1" id="KW-0175">Coiled coil</keyword>
<evidence type="ECO:0000256" key="1">
    <source>
        <dbReference type="SAM" id="Coils"/>
    </source>
</evidence>
<proteinExistence type="predicted"/>
<accession>A0A1M7RNG6</accession>
<dbReference type="Proteomes" id="UP000184440">
    <property type="component" value="Unassembled WGS sequence"/>
</dbReference>
<protein>
    <submittedName>
        <fullName evidence="2">Uncharacterized protein</fullName>
    </submittedName>
</protein>
<organism evidence="2 3">
    <name type="scientific">Cryptosporangium aurantiacum</name>
    <dbReference type="NCBI Taxonomy" id="134849"/>
    <lineage>
        <taxon>Bacteria</taxon>
        <taxon>Bacillati</taxon>
        <taxon>Actinomycetota</taxon>
        <taxon>Actinomycetes</taxon>
        <taxon>Cryptosporangiales</taxon>
        <taxon>Cryptosporangiaceae</taxon>
        <taxon>Cryptosporangium</taxon>
    </lineage>
</organism>
<name>A0A1M7RNG6_9ACTN</name>
<sequence length="119" mass="12453">MNDSVNYGVSSSGSGDVSITNSVLGRDNTVVRPVDTRIDELAVEIRAALQRNRERLDQTDDLLADLETALAELHRAEPDGRRVRTLLQRIGAALGAAGVVASPVADLVTVASTITGGTG</sequence>
<dbReference type="RefSeq" id="WP_073265906.1">
    <property type="nucleotide sequence ID" value="NZ_FRCS01000027.1"/>
</dbReference>
<feature type="coiled-coil region" evidence="1">
    <location>
        <begin position="49"/>
        <end position="76"/>
    </location>
</feature>
<gene>
    <name evidence="2" type="ORF">SAMN05443668_12754</name>
</gene>
<dbReference type="AlphaFoldDB" id="A0A1M7RNG6"/>
<evidence type="ECO:0000313" key="2">
    <source>
        <dbReference type="EMBL" id="SHN47751.1"/>
    </source>
</evidence>
<reference evidence="2 3" key="1">
    <citation type="submission" date="2016-11" db="EMBL/GenBank/DDBJ databases">
        <authorList>
            <person name="Jaros S."/>
            <person name="Januszkiewicz K."/>
            <person name="Wedrychowicz H."/>
        </authorList>
    </citation>
    <scope>NUCLEOTIDE SEQUENCE [LARGE SCALE GENOMIC DNA]</scope>
    <source>
        <strain evidence="2 3">DSM 46144</strain>
    </source>
</reference>
<dbReference type="STRING" id="134849.SAMN05443668_12754"/>
<evidence type="ECO:0000313" key="3">
    <source>
        <dbReference type="Proteomes" id="UP000184440"/>
    </source>
</evidence>